<dbReference type="AlphaFoldDB" id="A0A0D2JI59"/>
<dbReference type="GO" id="GO:0006364">
    <property type="term" value="P:rRNA processing"/>
    <property type="evidence" value="ECO:0007669"/>
    <property type="project" value="TreeGrafter"/>
</dbReference>
<evidence type="ECO:0000313" key="1">
    <source>
        <dbReference type="EMBL" id="KIY99042.1"/>
    </source>
</evidence>
<dbReference type="GO" id="GO:0005634">
    <property type="term" value="C:nucleus"/>
    <property type="evidence" value="ECO:0007669"/>
    <property type="project" value="TreeGrafter"/>
</dbReference>
<dbReference type="STRING" id="145388.A0A0D2JI59"/>
<dbReference type="PANTHER" id="PTHR34105">
    <property type="entry name" value="PROLINE-, GLUTAMIC ACID- AND LEUCINE-RICH PROTEIN 1"/>
    <property type="match status" value="1"/>
</dbReference>
<sequence length="259" mass="26240">MDAASQTVAKASGDDLARALTLLAAVVDGCDTAALLHRLPVWVPLLGEALRRACTKQPNAAAPARADAPPAGAAAAACRALASLYRRLQPLMELPGVRREAVAGVSRALQLLLPVLSAPLEGGGGAAAEALELLRLLMEVAPASLRQHQAALSAQLPKLLRAAAAAVGAAPAGAPGAQARALLARAAACVALLPRLAGDAAAWSEGARGLLVSCHAVLDFMTMGLEGPQADPHARALLARPGSAAAGQQQQQQEHMGRR</sequence>
<evidence type="ECO:0000313" key="2">
    <source>
        <dbReference type="Proteomes" id="UP000054498"/>
    </source>
</evidence>
<reference evidence="1 2" key="1">
    <citation type="journal article" date="2013" name="BMC Genomics">
        <title>Reconstruction of the lipid metabolism for the microalga Monoraphidium neglectum from its genome sequence reveals characteristics suitable for biofuel production.</title>
        <authorList>
            <person name="Bogen C."/>
            <person name="Al-Dilaimi A."/>
            <person name="Albersmeier A."/>
            <person name="Wichmann J."/>
            <person name="Grundmann M."/>
            <person name="Rupp O."/>
            <person name="Lauersen K.J."/>
            <person name="Blifernez-Klassen O."/>
            <person name="Kalinowski J."/>
            <person name="Goesmann A."/>
            <person name="Mussgnug J.H."/>
            <person name="Kruse O."/>
        </authorList>
    </citation>
    <scope>NUCLEOTIDE SEQUENCE [LARGE SCALE GENOMIC DNA]</scope>
    <source>
        <strain evidence="1 2">SAG 48.87</strain>
    </source>
</reference>
<dbReference type="OrthoDB" id="10679278at2759"/>
<keyword evidence="2" id="KW-1185">Reference proteome</keyword>
<dbReference type="RefSeq" id="XP_013898062.1">
    <property type="nucleotide sequence ID" value="XM_014042608.1"/>
</dbReference>
<accession>A0A0D2JI59</accession>
<dbReference type="KEGG" id="mng:MNEG_8917"/>
<protein>
    <submittedName>
        <fullName evidence="1">Uncharacterized protein</fullName>
    </submittedName>
</protein>
<proteinExistence type="predicted"/>
<name>A0A0D2JI59_9CHLO</name>
<dbReference type="EMBL" id="KK101976">
    <property type="protein sequence ID" value="KIY99042.1"/>
    <property type="molecule type" value="Genomic_DNA"/>
</dbReference>
<dbReference type="Proteomes" id="UP000054498">
    <property type="component" value="Unassembled WGS sequence"/>
</dbReference>
<gene>
    <name evidence="1" type="ORF">MNEG_8917</name>
</gene>
<organism evidence="1 2">
    <name type="scientific">Monoraphidium neglectum</name>
    <dbReference type="NCBI Taxonomy" id="145388"/>
    <lineage>
        <taxon>Eukaryota</taxon>
        <taxon>Viridiplantae</taxon>
        <taxon>Chlorophyta</taxon>
        <taxon>core chlorophytes</taxon>
        <taxon>Chlorophyceae</taxon>
        <taxon>CS clade</taxon>
        <taxon>Sphaeropleales</taxon>
        <taxon>Selenastraceae</taxon>
        <taxon>Monoraphidium</taxon>
    </lineage>
</organism>
<dbReference type="PANTHER" id="PTHR34105:SF1">
    <property type="entry name" value="PROLINE-, GLUTAMIC ACID- AND LEUCINE-RICH PROTEIN 1"/>
    <property type="match status" value="1"/>
</dbReference>
<dbReference type="GeneID" id="25741792"/>